<protein>
    <submittedName>
        <fullName evidence="4">Uroporphyrinogen-III C-methyltransferase</fullName>
        <ecNumber evidence="4">2.1.1.107</ecNumber>
    </submittedName>
</protein>
<keyword evidence="3" id="KW-0472">Membrane</keyword>
<keyword evidence="4" id="KW-0808">Transferase</keyword>
<dbReference type="EC" id="2.1.1.107" evidence="4"/>
<keyword evidence="3" id="KW-0812">Transmembrane</keyword>
<evidence type="ECO:0000256" key="2">
    <source>
        <dbReference type="SAM" id="MobiDB-lite"/>
    </source>
</evidence>
<dbReference type="EMBL" id="JAGXFD010000001">
    <property type="protein sequence ID" value="MBZ9566690.1"/>
    <property type="molecule type" value="Genomic_DNA"/>
</dbReference>
<evidence type="ECO:0000313" key="5">
    <source>
        <dbReference type="Proteomes" id="UP001319883"/>
    </source>
</evidence>
<dbReference type="PANTHER" id="PTHR38043">
    <property type="entry name" value="PROTEIN HEMX"/>
    <property type="match status" value="1"/>
</dbReference>
<dbReference type="GO" id="GO:0004851">
    <property type="term" value="F:uroporphyrin-III C-methyltransferase activity"/>
    <property type="evidence" value="ECO:0007669"/>
    <property type="project" value="UniProtKB-EC"/>
</dbReference>
<feature type="coiled-coil region" evidence="1">
    <location>
        <begin position="176"/>
        <end position="235"/>
    </location>
</feature>
<dbReference type="PANTHER" id="PTHR38043:SF1">
    <property type="entry name" value="PROTEIN HEMX"/>
    <property type="match status" value="1"/>
</dbReference>
<evidence type="ECO:0000313" key="4">
    <source>
        <dbReference type="EMBL" id="MBZ9566690.1"/>
    </source>
</evidence>
<feature type="compositionally biased region" description="Low complexity" evidence="2">
    <location>
        <begin position="54"/>
        <end position="101"/>
    </location>
</feature>
<keyword evidence="5" id="KW-1185">Reference proteome</keyword>
<keyword evidence="1" id="KW-0175">Coiled coil</keyword>
<keyword evidence="4" id="KW-0489">Methyltransferase</keyword>
<dbReference type="Pfam" id="PF04375">
    <property type="entry name" value="HemX"/>
    <property type="match status" value="1"/>
</dbReference>
<dbReference type="Proteomes" id="UP001319883">
    <property type="component" value="Unassembled WGS sequence"/>
</dbReference>
<comment type="caution">
    <text evidence="4">The sequence shown here is derived from an EMBL/GenBank/DDBJ whole genome shotgun (WGS) entry which is preliminary data.</text>
</comment>
<evidence type="ECO:0000256" key="1">
    <source>
        <dbReference type="SAM" id="Coils"/>
    </source>
</evidence>
<evidence type="ECO:0000256" key="3">
    <source>
        <dbReference type="SAM" id="Phobius"/>
    </source>
</evidence>
<feature type="transmembrane region" description="Helical" evidence="3">
    <location>
        <begin position="140"/>
        <end position="163"/>
    </location>
</feature>
<feature type="region of interest" description="Disordered" evidence="2">
    <location>
        <begin position="1"/>
        <end position="137"/>
    </location>
</feature>
<dbReference type="RefSeq" id="WP_224420242.1">
    <property type="nucleotide sequence ID" value="NZ_JAGXFD010000001.1"/>
</dbReference>
<keyword evidence="3" id="KW-1133">Transmembrane helix</keyword>
<reference evidence="4 5" key="1">
    <citation type="submission" date="2021-05" db="EMBL/GenBank/DDBJ databases">
        <title>Petroleum and Energy Research Collection (APPE): ex situ preservation of microbial diversity associated with the oil industry and exploitation of its biotechnological potential.</title>
        <authorList>
            <person name="Paixao C.T.M."/>
            <person name="Gomes M.B."/>
            <person name="Oliveira V.M."/>
        </authorList>
    </citation>
    <scope>NUCLEOTIDE SEQUENCE [LARGE SCALE GENOMIC DNA]</scope>
    <source>
        <strain evidence="4 5">LIT2</strain>
    </source>
</reference>
<gene>
    <name evidence="4" type="ORF">KGQ91_03200</name>
</gene>
<feature type="compositionally biased region" description="Basic and acidic residues" evidence="2">
    <location>
        <begin position="40"/>
        <end position="53"/>
    </location>
</feature>
<feature type="compositionally biased region" description="Basic and acidic residues" evidence="2">
    <location>
        <begin position="1"/>
        <end position="12"/>
    </location>
</feature>
<feature type="compositionally biased region" description="Gly residues" evidence="2">
    <location>
        <begin position="124"/>
        <end position="137"/>
    </location>
</feature>
<sequence length="471" mass="49904">MSKQEHDQDEPRSPSGGGKDTAAGGDQPSGDTSAAPGNGKAERASSDRGRDKAAASSSTKPASTNTSAAGKTNNAKSASNGKAAADKASGGKSSGSSQGAKQTPAKGESGKTAGNGKATPPPTGNGGTARSSGGGSGGKAGGIALALVVVLAAGVGVGGWWGWQQLQQQQQRLSALDQVSQNRQGLDDLRSQLEQRDSQRGQAVQAIRDDFQQYRQEMNATLDKVLAQLASKQQTDASEWRFAEVEYLLGLANQRLQLERDVKGAVSLLQTADKRLAQLDNPALTPVRRAIQSELGELNSVPQIDRTGVYLTLMALQEQLAKLPLEQDIQQQAAQAGDTSPVKGGWQQQLVHFGKELKDLVVVRKHDQALEALITPEQESYLRQNVRLQLEQAQLALLQSDPKLYRASLDKARSLIQGYYDTGNQGVSSALDQLGSLGDKTIRPELPDISASLQKLRDFMERRHDAGSGAA</sequence>
<accession>A0ABS7WVR2</accession>
<name>A0ABS7WVR2_9GAMM</name>
<proteinExistence type="predicted"/>
<dbReference type="InterPro" id="IPR007470">
    <property type="entry name" value="HemX"/>
</dbReference>
<organism evidence="4 5">
    <name type="scientific">Modicisalibacter tunisiensis</name>
    <dbReference type="NCBI Taxonomy" id="390637"/>
    <lineage>
        <taxon>Bacteria</taxon>
        <taxon>Pseudomonadati</taxon>
        <taxon>Pseudomonadota</taxon>
        <taxon>Gammaproteobacteria</taxon>
        <taxon>Oceanospirillales</taxon>
        <taxon>Halomonadaceae</taxon>
        <taxon>Modicisalibacter</taxon>
    </lineage>
</organism>
<dbReference type="GO" id="GO:0032259">
    <property type="term" value="P:methylation"/>
    <property type="evidence" value="ECO:0007669"/>
    <property type="project" value="UniProtKB-KW"/>
</dbReference>